<dbReference type="PANTHER" id="PTHR41814">
    <property type="entry name" value="EXPRESSED PROTEIN"/>
    <property type="match status" value="1"/>
</dbReference>
<reference evidence="3 4" key="1">
    <citation type="submission" date="2024-02" db="EMBL/GenBank/DDBJ databases">
        <title>A draft genome for the cacao thread blight pathogen Marasmius crinis-equi.</title>
        <authorList>
            <person name="Cohen S.P."/>
            <person name="Baruah I.K."/>
            <person name="Amoako-Attah I."/>
            <person name="Bukari Y."/>
            <person name="Meinhardt L.W."/>
            <person name="Bailey B.A."/>
        </authorList>
    </citation>
    <scope>NUCLEOTIDE SEQUENCE [LARGE SCALE GENOMIC DNA]</scope>
    <source>
        <strain evidence="3 4">GH-76</strain>
    </source>
</reference>
<dbReference type="InterPro" id="IPR010905">
    <property type="entry name" value="Glyco_hydro_88"/>
</dbReference>
<name>A0ABR3ET00_9AGAR</name>
<evidence type="ECO:0000256" key="2">
    <source>
        <dbReference type="SAM" id="SignalP"/>
    </source>
</evidence>
<gene>
    <name evidence="3" type="ORF">V5O48_015972</name>
</gene>
<accession>A0ABR3ET00</accession>
<evidence type="ECO:0008006" key="5">
    <source>
        <dbReference type="Google" id="ProtNLM"/>
    </source>
</evidence>
<feature type="chain" id="PRO_5045359152" description="Glycoside hydrolase family 105 protein" evidence="2">
    <location>
        <begin position="19"/>
        <end position="437"/>
    </location>
</feature>
<keyword evidence="2" id="KW-0732">Signal</keyword>
<feature type="signal peptide" evidence="2">
    <location>
        <begin position="1"/>
        <end position="18"/>
    </location>
</feature>
<keyword evidence="1" id="KW-0378">Hydrolase</keyword>
<dbReference type="Pfam" id="PF07470">
    <property type="entry name" value="Glyco_hydro_88"/>
    <property type="match status" value="1"/>
</dbReference>
<evidence type="ECO:0000313" key="3">
    <source>
        <dbReference type="EMBL" id="KAL0566045.1"/>
    </source>
</evidence>
<evidence type="ECO:0000313" key="4">
    <source>
        <dbReference type="Proteomes" id="UP001465976"/>
    </source>
</evidence>
<proteinExistence type="predicted"/>
<dbReference type="PANTHER" id="PTHR41814:SF1">
    <property type="entry name" value="CELLULASE"/>
    <property type="match status" value="1"/>
</dbReference>
<keyword evidence="4" id="KW-1185">Reference proteome</keyword>
<organism evidence="3 4">
    <name type="scientific">Marasmius crinis-equi</name>
    <dbReference type="NCBI Taxonomy" id="585013"/>
    <lineage>
        <taxon>Eukaryota</taxon>
        <taxon>Fungi</taxon>
        <taxon>Dikarya</taxon>
        <taxon>Basidiomycota</taxon>
        <taxon>Agaricomycotina</taxon>
        <taxon>Agaricomycetes</taxon>
        <taxon>Agaricomycetidae</taxon>
        <taxon>Agaricales</taxon>
        <taxon>Marasmiineae</taxon>
        <taxon>Marasmiaceae</taxon>
        <taxon>Marasmius</taxon>
    </lineage>
</organism>
<dbReference type="InterPro" id="IPR008928">
    <property type="entry name" value="6-hairpin_glycosidase_sf"/>
</dbReference>
<sequence>MQLQQSLIFLWLATLASSQNLTESQISSVKDRLAGGAKASWELGTRAEALLEHDAPAFSVFHSPVPPSQSIPFGTQSSIVPVFSIAESVVSSRGNSNNNVAGPQPLVQDGSAADPASIGVAVLLANWTKKGGQNYEGAAKDQLDFLYQKVPRASDGAISHRTSDVQIWSDFVYMVPPFLAYYGVLTQNESLISDAHGQIELYRDHLRDTDANNLWKHIVLPNGGSGADGGHWSTGNAWAAAGMIRVLATIQNSQYADDFKDEQGDLENWISEIHGGIYQHVIIDVLTAVIRQDSSHLFTNYADVSISSSGSFYDASSTALLASTVYRLSLLRDVHHYLPFAENSRKTLFLTGNNGSLQHFTEDGWLTPVVNPQSFGKQGSASPEGQAFVLELQAAWTDWVNDGSKGANSARRGPIASRMDLMVASVALIGFGMVLLF</sequence>
<comment type="caution">
    <text evidence="3">The sequence shown here is derived from an EMBL/GenBank/DDBJ whole genome shotgun (WGS) entry which is preliminary data.</text>
</comment>
<dbReference type="SUPFAM" id="SSF48208">
    <property type="entry name" value="Six-hairpin glycosidases"/>
    <property type="match status" value="1"/>
</dbReference>
<dbReference type="Gene3D" id="1.50.10.10">
    <property type="match status" value="1"/>
</dbReference>
<dbReference type="Proteomes" id="UP001465976">
    <property type="component" value="Unassembled WGS sequence"/>
</dbReference>
<dbReference type="InterPro" id="IPR012341">
    <property type="entry name" value="6hp_glycosidase-like_sf"/>
</dbReference>
<dbReference type="EMBL" id="JBAHYK010002028">
    <property type="protein sequence ID" value="KAL0566045.1"/>
    <property type="molecule type" value="Genomic_DNA"/>
</dbReference>
<protein>
    <recommendedName>
        <fullName evidence="5">Glycoside hydrolase family 105 protein</fullName>
    </recommendedName>
</protein>
<evidence type="ECO:0000256" key="1">
    <source>
        <dbReference type="ARBA" id="ARBA00022801"/>
    </source>
</evidence>